<evidence type="ECO:0000313" key="2">
    <source>
        <dbReference type="EMBL" id="MCA9397551.1"/>
    </source>
</evidence>
<feature type="compositionally biased region" description="Basic and acidic residues" evidence="1">
    <location>
        <begin position="101"/>
        <end position="114"/>
    </location>
</feature>
<feature type="region of interest" description="Disordered" evidence="1">
    <location>
        <begin position="1"/>
        <end position="33"/>
    </location>
</feature>
<dbReference type="AlphaFoldDB" id="A0A955LWL8"/>
<comment type="caution">
    <text evidence="2">The sequence shown here is derived from an EMBL/GenBank/DDBJ whole genome shotgun (WGS) entry which is preliminary data.</text>
</comment>
<proteinExistence type="predicted"/>
<reference evidence="2" key="1">
    <citation type="submission" date="2020-04" db="EMBL/GenBank/DDBJ databases">
        <authorList>
            <person name="Zhang T."/>
        </authorList>
    </citation>
    <scope>NUCLEOTIDE SEQUENCE</scope>
    <source>
        <strain evidence="2">HKST-UBA02</strain>
    </source>
</reference>
<feature type="compositionally biased region" description="Basic and acidic residues" evidence="1">
    <location>
        <begin position="21"/>
        <end position="33"/>
    </location>
</feature>
<dbReference type="EMBL" id="JAGQKY010000063">
    <property type="protein sequence ID" value="MCA9397551.1"/>
    <property type="molecule type" value="Genomic_DNA"/>
</dbReference>
<gene>
    <name evidence="2" type="ORF">KC573_01870</name>
</gene>
<name>A0A955LWL8_UNCKA</name>
<feature type="compositionally biased region" description="Low complexity" evidence="1">
    <location>
        <begin position="87"/>
        <end position="98"/>
    </location>
</feature>
<evidence type="ECO:0000313" key="3">
    <source>
        <dbReference type="Proteomes" id="UP000699691"/>
    </source>
</evidence>
<feature type="region of interest" description="Disordered" evidence="1">
    <location>
        <begin position="68"/>
        <end position="114"/>
    </location>
</feature>
<feature type="compositionally biased region" description="Polar residues" evidence="1">
    <location>
        <begin position="70"/>
        <end position="81"/>
    </location>
</feature>
<protein>
    <submittedName>
        <fullName evidence="2">Uncharacterized protein</fullName>
    </submittedName>
</protein>
<sequence>MSVEMNPEMAALLQKYSSQAKQEKKFQAPERSERQEHYMEIVELGKLLTEARKLENWEEVERLERRMTAIDNQYGQGSRITQDGGRNRSSGSQGSRSSTHSPEDKLAKELKHNW</sequence>
<reference evidence="2" key="2">
    <citation type="journal article" date="2021" name="Microbiome">
        <title>Successional dynamics and alternative stable states in a saline activated sludge microbial community over 9 years.</title>
        <authorList>
            <person name="Wang Y."/>
            <person name="Ye J."/>
            <person name="Ju F."/>
            <person name="Liu L."/>
            <person name="Boyd J.A."/>
            <person name="Deng Y."/>
            <person name="Parks D.H."/>
            <person name="Jiang X."/>
            <person name="Yin X."/>
            <person name="Woodcroft B.J."/>
            <person name="Tyson G.W."/>
            <person name="Hugenholtz P."/>
            <person name="Polz M.F."/>
            <person name="Zhang T."/>
        </authorList>
    </citation>
    <scope>NUCLEOTIDE SEQUENCE</scope>
    <source>
        <strain evidence="2">HKST-UBA02</strain>
    </source>
</reference>
<organism evidence="2 3">
    <name type="scientific">candidate division WWE3 bacterium</name>
    <dbReference type="NCBI Taxonomy" id="2053526"/>
    <lineage>
        <taxon>Bacteria</taxon>
        <taxon>Katanobacteria</taxon>
    </lineage>
</organism>
<evidence type="ECO:0000256" key="1">
    <source>
        <dbReference type="SAM" id="MobiDB-lite"/>
    </source>
</evidence>
<accession>A0A955LWL8</accession>
<dbReference type="Proteomes" id="UP000699691">
    <property type="component" value="Unassembled WGS sequence"/>
</dbReference>